<feature type="non-terminal residue" evidence="2">
    <location>
        <position position="1"/>
    </location>
</feature>
<organism evidence="2">
    <name type="scientific">Graphocephala atropunctata</name>
    <dbReference type="NCBI Taxonomy" id="36148"/>
    <lineage>
        <taxon>Eukaryota</taxon>
        <taxon>Metazoa</taxon>
        <taxon>Ecdysozoa</taxon>
        <taxon>Arthropoda</taxon>
        <taxon>Hexapoda</taxon>
        <taxon>Insecta</taxon>
        <taxon>Pterygota</taxon>
        <taxon>Neoptera</taxon>
        <taxon>Paraneoptera</taxon>
        <taxon>Hemiptera</taxon>
        <taxon>Auchenorrhyncha</taxon>
        <taxon>Membracoidea</taxon>
        <taxon>Cicadellidae</taxon>
        <taxon>Cicadellinae</taxon>
        <taxon>Cicadellini</taxon>
        <taxon>Graphocephala</taxon>
    </lineage>
</organism>
<dbReference type="SUPFAM" id="SSF54695">
    <property type="entry name" value="POZ domain"/>
    <property type="match status" value="1"/>
</dbReference>
<feature type="non-terminal residue" evidence="2">
    <location>
        <position position="253"/>
    </location>
</feature>
<dbReference type="PROSITE" id="PS50097">
    <property type="entry name" value="BTB"/>
    <property type="match status" value="1"/>
</dbReference>
<dbReference type="CDD" id="cd18186">
    <property type="entry name" value="BTB_POZ_ZBTB_KLHL-like"/>
    <property type="match status" value="1"/>
</dbReference>
<dbReference type="GO" id="GO:0022008">
    <property type="term" value="P:neurogenesis"/>
    <property type="evidence" value="ECO:0007669"/>
    <property type="project" value="TreeGrafter"/>
</dbReference>
<dbReference type="GO" id="GO:0005829">
    <property type="term" value="C:cytosol"/>
    <property type="evidence" value="ECO:0007669"/>
    <property type="project" value="TreeGrafter"/>
</dbReference>
<protein>
    <recommendedName>
        <fullName evidence="1">BTB domain-containing protein</fullName>
    </recommendedName>
</protein>
<dbReference type="Gene3D" id="3.30.710.10">
    <property type="entry name" value="Potassium Channel Kv1.1, Chain A"/>
    <property type="match status" value="1"/>
</dbReference>
<name>A0A1B6MAB5_9HEMI</name>
<evidence type="ECO:0000259" key="1">
    <source>
        <dbReference type="PROSITE" id="PS50097"/>
    </source>
</evidence>
<dbReference type="EMBL" id="GEBQ01007105">
    <property type="protein sequence ID" value="JAT32872.1"/>
    <property type="molecule type" value="Transcribed_RNA"/>
</dbReference>
<dbReference type="PANTHER" id="PTHR45774:SF4">
    <property type="entry name" value="AXUNDEAD, ISOFORM F"/>
    <property type="match status" value="1"/>
</dbReference>
<dbReference type="PANTHER" id="PTHR45774">
    <property type="entry name" value="BTB/POZ DOMAIN-CONTAINING"/>
    <property type="match status" value="1"/>
</dbReference>
<dbReference type="Pfam" id="PF00651">
    <property type="entry name" value="BTB"/>
    <property type="match status" value="1"/>
</dbReference>
<dbReference type="AlphaFoldDB" id="A0A1B6MAB5"/>
<dbReference type="InterPro" id="IPR011333">
    <property type="entry name" value="SKP1/BTB/POZ_sf"/>
</dbReference>
<evidence type="ECO:0000313" key="2">
    <source>
        <dbReference type="EMBL" id="JAT32872.1"/>
    </source>
</evidence>
<gene>
    <name evidence="2" type="ORF">g.42299</name>
</gene>
<proteinExistence type="predicted"/>
<dbReference type="SMART" id="SM00225">
    <property type="entry name" value="BTB"/>
    <property type="match status" value="1"/>
</dbReference>
<dbReference type="InterPro" id="IPR000210">
    <property type="entry name" value="BTB/POZ_dom"/>
</dbReference>
<accession>A0A1B6MAB5</accession>
<reference evidence="2" key="1">
    <citation type="submission" date="2015-11" db="EMBL/GenBank/DDBJ databases">
        <title>De novo transcriptome assembly of four potential Pierce s Disease insect vectors from Arizona vineyards.</title>
        <authorList>
            <person name="Tassone E.E."/>
        </authorList>
    </citation>
    <scope>NUCLEOTIDE SEQUENCE</scope>
</reference>
<feature type="domain" description="BTB" evidence="1">
    <location>
        <begin position="34"/>
        <end position="100"/>
    </location>
</feature>
<sequence>EVVRKVIRDADECDMGEPEDPPYISSLLDPEGDHNCYFVVGDPIHGPVERIGVVSAMLMAHSLVLRRVLSSQETELSERWDITITDMQPKVFKNVLRYAYGYNKIRKHSMMDAVDLLRVSNRLVMQPLQVEVIEHIINILNPNSVCLALQHPICLQVSTVEMAIAKVIRNSTLMVMSSPNFHQICPIGMRYIVLLESLPVSQAQVWCAVVKWARRKVQTERLPVDMDQLDTYIQPKLIVPRLKHLRLCALNVV</sequence>